<dbReference type="SUPFAM" id="SSF50447">
    <property type="entry name" value="Translation proteins"/>
    <property type="match status" value="1"/>
</dbReference>
<gene>
    <name evidence="8" type="ORF">COHA_004964</name>
</gene>
<keyword evidence="3" id="KW-0698">rRNA processing</keyword>
<evidence type="ECO:0000259" key="7">
    <source>
        <dbReference type="Pfam" id="PF24986"/>
    </source>
</evidence>
<proteinExistence type="inferred from homology"/>
<keyword evidence="9" id="KW-1185">Reference proteome</keyword>
<dbReference type="InterPro" id="IPR056792">
    <property type="entry name" value="PRC_RimM"/>
</dbReference>
<dbReference type="GO" id="GO:0005840">
    <property type="term" value="C:ribosome"/>
    <property type="evidence" value="ECO:0007669"/>
    <property type="project" value="InterPro"/>
</dbReference>
<dbReference type="PANTHER" id="PTHR33692">
    <property type="entry name" value="RIBOSOME MATURATION FACTOR RIMM"/>
    <property type="match status" value="1"/>
</dbReference>
<dbReference type="InterPro" id="IPR002676">
    <property type="entry name" value="RimM_N"/>
</dbReference>
<feature type="compositionally biased region" description="Basic residues" evidence="5">
    <location>
        <begin position="239"/>
        <end position="256"/>
    </location>
</feature>
<dbReference type="HAMAP" id="MF_00014">
    <property type="entry name" value="Ribosome_mat_RimM"/>
    <property type="match status" value="1"/>
</dbReference>
<evidence type="ECO:0000259" key="6">
    <source>
        <dbReference type="Pfam" id="PF01782"/>
    </source>
</evidence>
<comment type="caution">
    <text evidence="8">The sequence shown here is derived from an EMBL/GenBank/DDBJ whole genome shotgun (WGS) entry which is preliminary data.</text>
</comment>
<dbReference type="InterPro" id="IPR011961">
    <property type="entry name" value="RimM"/>
</dbReference>
<dbReference type="NCBIfam" id="TIGR02273">
    <property type="entry name" value="16S_RimM"/>
    <property type="match status" value="1"/>
</dbReference>
<feature type="domain" description="Ribosome maturation factor RimM PRC barrel" evidence="7">
    <location>
        <begin position="119"/>
        <end position="229"/>
    </location>
</feature>
<accession>A0AAD5DQP5</accession>
<dbReference type="AlphaFoldDB" id="A0AAD5DQP5"/>
<evidence type="ECO:0008006" key="10">
    <source>
        <dbReference type="Google" id="ProtNLM"/>
    </source>
</evidence>
<dbReference type="Pfam" id="PF01782">
    <property type="entry name" value="RimM"/>
    <property type="match status" value="1"/>
</dbReference>
<keyword evidence="1" id="KW-0963">Cytoplasm</keyword>
<evidence type="ECO:0000313" key="9">
    <source>
        <dbReference type="Proteomes" id="UP001205105"/>
    </source>
</evidence>
<evidence type="ECO:0000313" key="8">
    <source>
        <dbReference type="EMBL" id="KAI7841346.1"/>
    </source>
</evidence>
<dbReference type="PANTHER" id="PTHR33692:SF1">
    <property type="entry name" value="RIBOSOME MATURATION FACTOR RIMM"/>
    <property type="match status" value="1"/>
</dbReference>
<dbReference type="Gene3D" id="2.30.30.240">
    <property type="entry name" value="PRC-barrel domain"/>
    <property type="match status" value="1"/>
</dbReference>
<feature type="region of interest" description="Disordered" evidence="5">
    <location>
        <begin position="162"/>
        <end position="200"/>
    </location>
</feature>
<dbReference type="EMBL" id="JADXDR010000064">
    <property type="protein sequence ID" value="KAI7841346.1"/>
    <property type="molecule type" value="Genomic_DNA"/>
</dbReference>
<keyword evidence="4" id="KW-0143">Chaperone</keyword>
<dbReference type="Pfam" id="PF24986">
    <property type="entry name" value="PRC_RimM"/>
    <property type="match status" value="1"/>
</dbReference>
<feature type="compositionally biased region" description="Low complexity" evidence="5">
    <location>
        <begin position="262"/>
        <end position="280"/>
    </location>
</feature>
<feature type="domain" description="RimM N-terminal" evidence="6">
    <location>
        <begin position="11"/>
        <end position="105"/>
    </location>
</feature>
<name>A0AAD5DQP5_9CHLO</name>
<dbReference type="GO" id="GO:0043022">
    <property type="term" value="F:ribosome binding"/>
    <property type="evidence" value="ECO:0007669"/>
    <property type="project" value="InterPro"/>
</dbReference>
<sequence>MSDEEEEWVEIGRVGPPHGVRGEFKVQPLTDFPEERLGMPGPRWLQAPAPKIGRRAAPEPEEFELEWGRMMISKGNEVWLVKLEGVESPEEAALLRGHSLLIPASARQALEDEDEFYVQDLVGLTVVLQSSGELVGHVSDVFDGTGTHDVLRIQLAPSQLERLAASSSGSSGGGSSEEGGEDGGEEAEEGAEGGGAPGPRHVLLPFAKAMVPVVDLSARRMEITPPEGLLELAAPSNLRRPRRENRGKRERRKPRPRVQSQAAEPGAAAAGSSGGSDAAS</sequence>
<reference evidence="8" key="1">
    <citation type="submission" date="2020-11" db="EMBL/GenBank/DDBJ databases">
        <title>Chlorella ohadii genome sequencing and assembly.</title>
        <authorList>
            <person name="Murik O."/>
            <person name="Treves H."/>
            <person name="Kedem I."/>
            <person name="Shotland Y."/>
            <person name="Kaplan A."/>
        </authorList>
    </citation>
    <scope>NUCLEOTIDE SEQUENCE</scope>
    <source>
        <strain evidence="8">1</strain>
    </source>
</reference>
<dbReference type="Proteomes" id="UP001205105">
    <property type="component" value="Unassembled WGS sequence"/>
</dbReference>
<feature type="region of interest" description="Disordered" evidence="5">
    <location>
        <begin position="32"/>
        <end position="53"/>
    </location>
</feature>
<evidence type="ECO:0000256" key="3">
    <source>
        <dbReference type="ARBA" id="ARBA00022552"/>
    </source>
</evidence>
<keyword evidence="2" id="KW-0690">Ribosome biogenesis</keyword>
<feature type="region of interest" description="Disordered" evidence="5">
    <location>
        <begin position="221"/>
        <end position="280"/>
    </location>
</feature>
<evidence type="ECO:0000256" key="2">
    <source>
        <dbReference type="ARBA" id="ARBA00022517"/>
    </source>
</evidence>
<dbReference type="GO" id="GO:0006364">
    <property type="term" value="P:rRNA processing"/>
    <property type="evidence" value="ECO:0007669"/>
    <property type="project" value="UniProtKB-KW"/>
</dbReference>
<feature type="compositionally biased region" description="Acidic residues" evidence="5">
    <location>
        <begin position="178"/>
        <end position="191"/>
    </location>
</feature>
<organism evidence="8 9">
    <name type="scientific">Chlorella ohadii</name>
    <dbReference type="NCBI Taxonomy" id="2649997"/>
    <lineage>
        <taxon>Eukaryota</taxon>
        <taxon>Viridiplantae</taxon>
        <taxon>Chlorophyta</taxon>
        <taxon>core chlorophytes</taxon>
        <taxon>Trebouxiophyceae</taxon>
        <taxon>Chlorellales</taxon>
        <taxon>Chlorellaceae</taxon>
        <taxon>Chlorella clade</taxon>
        <taxon>Chlorella</taxon>
    </lineage>
</organism>
<evidence type="ECO:0000256" key="5">
    <source>
        <dbReference type="SAM" id="MobiDB-lite"/>
    </source>
</evidence>
<protein>
    <recommendedName>
        <fullName evidence="10">Ribosome maturation factor RimM</fullName>
    </recommendedName>
</protein>
<evidence type="ECO:0000256" key="4">
    <source>
        <dbReference type="ARBA" id="ARBA00023186"/>
    </source>
</evidence>
<dbReference type="InterPro" id="IPR036976">
    <property type="entry name" value="RimM_N_sf"/>
</dbReference>
<evidence type="ECO:0000256" key="1">
    <source>
        <dbReference type="ARBA" id="ARBA00022490"/>
    </source>
</evidence>
<dbReference type="Gene3D" id="2.40.30.60">
    <property type="entry name" value="RimM"/>
    <property type="match status" value="1"/>
</dbReference>
<dbReference type="InterPro" id="IPR009000">
    <property type="entry name" value="Transl_B-barrel_sf"/>
</dbReference>